<gene>
    <name evidence="4" type="ORF">D1970_02285</name>
</gene>
<feature type="domain" description="HTH merR-type" evidence="3">
    <location>
        <begin position="1"/>
        <end position="63"/>
    </location>
</feature>
<feature type="coiled-coil region" evidence="2">
    <location>
        <begin position="64"/>
        <end position="91"/>
    </location>
</feature>
<dbReference type="GO" id="GO:0003700">
    <property type="term" value="F:DNA-binding transcription factor activity"/>
    <property type="evidence" value="ECO:0007669"/>
    <property type="project" value="InterPro"/>
</dbReference>
<accession>A0A398BLT5</accession>
<sequence>MAKKANVTKRTIDYYTHIGLLTPKRSDSNYRYYDESAVEQLQFIAKCKKDHLTLEEIKSLLQGGEAEKVDIRLLNAKMQSLEQELLNQLSLLKNSSEAEKIAVKRQLSERGQSLIKALKPLIK</sequence>
<dbReference type="PROSITE" id="PS50937">
    <property type="entry name" value="HTH_MERR_2"/>
    <property type="match status" value="1"/>
</dbReference>
<dbReference type="GO" id="GO:0003677">
    <property type="term" value="F:DNA binding"/>
    <property type="evidence" value="ECO:0007669"/>
    <property type="project" value="UniProtKB-KW"/>
</dbReference>
<dbReference type="Gene3D" id="1.10.1660.10">
    <property type="match status" value="1"/>
</dbReference>
<keyword evidence="2" id="KW-0175">Coiled coil</keyword>
<organism evidence="4 5">
    <name type="scientific">Mesobacillus zeae</name>
    <dbReference type="NCBI Taxonomy" id="1917180"/>
    <lineage>
        <taxon>Bacteria</taxon>
        <taxon>Bacillati</taxon>
        <taxon>Bacillota</taxon>
        <taxon>Bacilli</taxon>
        <taxon>Bacillales</taxon>
        <taxon>Bacillaceae</taxon>
        <taxon>Mesobacillus</taxon>
    </lineage>
</organism>
<dbReference type="InterPro" id="IPR047057">
    <property type="entry name" value="MerR_fam"/>
</dbReference>
<dbReference type="Proteomes" id="UP000265816">
    <property type="component" value="Unassembled WGS sequence"/>
</dbReference>
<keyword evidence="1" id="KW-0238">DNA-binding</keyword>
<evidence type="ECO:0000256" key="2">
    <source>
        <dbReference type="SAM" id="Coils"/>
    </source>
</evidence>
<dbReference type="PANTHER" id="PTHR30204">
    <property type="entry name" value="REDOX-CYCLING DRUG-SENSING TRANSCRIPTIONAL ACTIVATOR SOXR"/>
    <property type="match status" value="1"/>
</dbReference>
<evidence type="ECO:0000259" key="3">
    <source>
        <dbReference type="PROSITE" id="PS50937"/>
    </source>
</evidence>
<dbReference type="Pfam" id="PF13411">
    <property type="entry name" value="MerR_1"/>
    <property type="match status" value="1"/>
</dbReference>
<comment type="caution">
    <text evidence="4">The sequence shown here is derived from an EMBL/GenBank/DDBJ whole genome shotgun (WGS) entry which is preliminary data.</text>
</comment>
<dbReference type="OrthoDB" id="166060at2"/>
<dbReference type="SMART" id="SM00422">
    <property type="entry name" value="HTH_MERR"/>
    <property type="match status" value="1"/>
</dbReference>
<evidence type="ECO:0000313" key="5">
    <source>
        <dbReference type="Proteomes" id="UP000265816"/>
    </source>
</evidence>
<dbReference type="EMBL" id="QWVT01000007">
    <property type="protein sequence ID" value="RID88366.1"/>
    <property type="molecule type" value="Genomic_DNA"/>
</dbReference>
<dbReference type="SUPFAM" id="SSF46955">
    <property type="entry name" value="Putative DNA-binding domain"/>
    <property type="match status" value="1"/>
</dbReference>
<protein>
    <submittedName>
        <fullName evidence="4">MerR family transcriptional regulator</fullName>
    </submittedName>
</protein>
<dbReference type="AlphaFoldDB" id="A0A398BLT5"/>
<proteinExistence type="predicted"/>
<reference evidence="4 5" key="1">
    <citation type="submission" date="2018-08" db="EMBL/GenBank/DDBJ databases">
        <title>Bacillus jemisoniae sp. nov., Bacillus chryseoplanitiae sp. nov., Bacillus resnikiae sp. nov., and Bacillus frankliniae sp. nov., isolated from Viking spacecraft and associated surfaces.</title>
        <authorList>
            <person name="Seuylemezian A."/>
            <person name="Vaishampayan P."/>
        </authorList>
    </citation>
    <scope>NUCLEOTIDE SEQUENCE [LARGE SCALE GENOMIC DNA]</scope>
    <source>
        <strain evidence="4 5">JJ-247</strain>
    </source>
</reference>
<name>A0A398BLT5_9BACI</name>
<evidence type="ECO:0000256" key="1">
    <source>
        <dbReference type="ARBA" id="ARBA00023125"/>
    </source>
</evidence>
<evidence type="ECO:0000313" key="4">
    <source>
        <dbReference type="EMBL" id="RID88366.1"/>
    </source>
</evidence>
<dbReference type="InterPro" id="IPR000551">
    <property type="entry name" value="MerR-type_HTH_dom"/>
</dbReference>
<dbReference type="PANTHER" id="PTHR30204:SF95">
    <property type="entry name" value="HTH-TYPE TRANSCRIPTIONAL REGULATOR CUER"/>
    <property type="match status" value="1"/>
</dbReference>
<keyword evidence="5" id="KW-1185">Reference proteome</keyword>
<dbReference type="InterPro" id="IPR009061">
    <property type="entry name" value="DNA-bd_dom_put_sf"/>
</dbReference>